<name>A0A915Q0G2_9BILA</name>
<dbReference type="WBParaSite" id="sdigi.contig529.g8843.t1">
    <property type="protein sequence ID" value="sdigi.contig529.g8843.t1"/>
    <property type="gene ID" value="sdigi.contig529.g8843"/>
</dbReference>
<evidence type="ECO:0000313" key="2">
    <source>
        <dbReference type="Proteomes" id="UP000887581"/>
    </source>
</evidence>
<dbReference type="InterPro" id="IPR016135">
    <property type="entry name" value="UBQ-conjugating_enzyme/RWD"/>
</dbReference>
<dbReference type="AlphaFoldDB" id="A0A915Q0G2"/>
<evidence type="ECO:0000313" key="3">
    <source>
        <dbReference type="WBParaSite" id="sdigi.contig529.g8843.t1"/>
    </source>
</evidence>
<dbReference type="PANTHER" id="PTHR24068">
    <property type="entry name" value="UBIQUITIN-CONJUGATING ENZYME E2"/>
    <property type="match status" value="1"/>
</dbReference>
<dbReference type="Gene3D" id="3.10.110.10">
    <property type="entry name" value="Ubiquitin Conjugating Enzyme"/>
    <property type="match status" value="1"/>
</dbReference>
<reference evidence="3" key="1">
    <citation type="submission" date="2022-11" db="UniProtKB">
        <authorList>
            <consortium name="WormBaseParasite"/>
        </authorList>
    </citation>
    <scope>IDENTIFICATION</scope>
</reference>
<dbReference type="PROSITE" id="PS50127">
    <property type="entry name" value="UBC_2"/>
    <property type="match status" value="1"/>
</dbReference>
<organism evidence="2 3">
    <name type="scientific">Setaria digitata</name>
    <dbReference type="NCBI Taxonomy" id="48799"/>
    <lineage>
        <taxon>Eukaryota</taxon>
        <taxon>Metazoa</taxon>
        <taxon>Ecdysozoa</taxon>
        <taxon>Nematoda</taxon>
        <taxon>Chromadorea</taxon>
        <taxon>Rhabditida</taxon>
        <taxon>Spirurina</taxon>
        <taxon>Spiruromorpha</taxon>
        <taxon>Filarioidea</taxon>
        <taxon>Setariidae</taxon>
        <taxon>Setaria</taxon>
    </lineage>
</organism>
<evidence type="ECO:0000259" key="1">
    <source>
        <dbReference type="PROSITE" id="PS50127"/>
    </source>
</evidence>
<keyword evidence="2" id="KW-1185">Reference proteome</keyword>
<dbReference type="SUPFAM" id="SSF54495">
    <property type="entry name" value="UBC-like"/>
    <property type="match status" value="1"/>
</dbReference>
<accession>A0A915Q0G2</accession>
<dbReference type="Proteomes" id="UP000887581">
    <property type="component" value="Unplaced"/>
</dbReference>
<feature type="domain" description="UBC core" evidence="1">
    <location>
        <begin position="11"/>
        <end position="181"/>
    </location>
</feature>
<dbReference type="Pfam" id="PF00179">
    <property type="entry name" value="UQ_con"/>
    <property type="match status" value="1"/>
</dbReference>
<proteinExistence type="predicted"/>
<protein>
    <submittedName>
        <fullName evidence="3">UBC core domain-containing protein</fullName>
    </submittedName>
</protein>
<dbReference type="SMART" id="SM00212">
    <property type="entry name" value="UBCc"/>
    <property type="match status" value="1"/>
</dbReference>
<dbReference type="InterPro" id="IPR000608">
    <property type="entry name" value="UBC"/>
</dbReference>
<sequence>METIAGNTVAATNQRIQKERVQLVRSKPTYIHEIIIQNDNPRQWDILLLPPRPPYNDGMFRLRITFPSDYPFKPPHLRFVTPIYHPNIDEKGQMCLAILQYDNWKPATNIETILQSLIFLLNDPEPERPLCHQIAEQIYKLQIIVKKAKQVPKSLFENDEQFQDKQAFIYEAMEHTKKHAEKKP</sequence>